<evidence type="ECO:0000313" key="5">
    <source>
        <dbReference type="Proteomes" id="UP001172083"/>
    </source>
</evidence>
<comment type="caution">
    <text evidence="4">The sequence shown here is derived from an EMBL/GenBank/DDBJ whole genome shotgun (WGS) entry which is preliminary data.</text>
</comment>
<dbReference type="PANTHER" id="PTHR37299">
    <property type="entry name" value="TRANSCRIPTIONAL REGULATOR-RELATED"/>
    <property type="match status" value="1"/>
</dbReference>
<dbReference type="EMBL" id="JAUJEB010000001">
    <property type="protein sequence ID" value="MDN5210635.1"/>
    <property type="molecule type" value="Genomic_DNA"/>
</dbReference>
<dbReference type="SUPFAM" id="SSF52172">
    <property type="entry name" value="CheY-like"/>
    <property type="match status" value="1"/>
</dbReference>
<dbReference type="SMART" id="SM00448">
    <property type="entry name" value="REC"/>
    <property type="match status" value="1"/>
</dbReference>
<evidence type="ECO:0000313" key="4">
    <source>
        <dbReference type="EMBL" id="MDN5210635.1"/>
    </source>
</evidence>
<keyword evidence="5" id="KW-1185">Reference proteome</keyword>
<evidence type="ECO:0000256" key="1">
    <source>
        <dbReference type="PROSITE-ProRule" id="PRU00169"/>
    </source>
</evidence>
<feature type="domain" description="Response regulatory" evidence="2">
    <location>
        <begin position="7"/>
        <end position="122"/>
    </location>
</feature>
<dbReference type="Gene3D" id="2.40.50.1020">
    <property type="entry name" value="LytTr DNA-binding domain"/>
    <property type="match status" value="1"/>
</dbReference>
<accession>A0ABT8L1C4</accession>
<dbReference type="SMART" id="SM00850">
    <property type="entry name" value="LytTR"/>
    <property type="match status" value="1"/>
</dbReference>
<dbReference type="InterPro" id="IPR001789">
    <property type="entry name" value="Sig_transdc_resp-reg_receiver"/>
</dbReference>
<dbReference type="CDD" id="cd17534">
    <property type="entry name" value="REC_DC-like"/>
    <property type="match status" value="1"/>
</dbReference>
<evidence type="ECO:0000259" key="3">
    <source>
        <dbReference type="PROSITE" id="PS50930"/>
    </source>
</evidence>
<protein>
    <submittedName>
        <fullName evidence="4">Response regulator</fullName>
    </submittedName>
</protein>
<reference evidence="4" key="1">
    <citation type="submission" date="2023-06" db="EMBL/GenBank/DDBJ databases">
        <title>Genomic of Agaribacillus aureum.</title>
        <authorList>
            <person name="Wang G."/>
        </authorList>
    </citation>
    <scope>NUCLEOTIDE SEQUENCE</scope>
    <source>
        <strain evidence="4">BMA12</strain>
    </source>
</reference>
<dbReference type="Gene3D" id="3.40.50.2300">
    <property type="match status" value="1"/>
</dbReference>
<gene>
    <name evidence="4" type="ORF">QQ020_01210</name>
</gene>
<dbReference type="InterPro" id="IPR011006">
    <property type="entry name" value="CheY-like_superfamily"/>
</dbReference>
<dbReference type="PROSITE" id="PS50110">
    <property type="entry name" value="RESPONSE_REGULATORY"/>
    <property type="match status" value="1"/>
</dbReference>
<feature type="modified residue" description="4-aspartylphosphate" evidence="1">
    <location>
        <position position="57"/>
    </location>
</feature>
<dbReference type="InterPro" id="IPR046947">
    <property type="entry name" value="LytR-like"/>
</dbReference>
<proteinExistence type="predicted"/>
<keyword evidence="1" id="KW-0597">Phosphoprotein</keyword>
<feature type="domain" description="HTH LytTR-type" evidence="3">
    <location>
        <begin position="146"/>
        <end position="221"/>
    </location>
</feature>
<dbReference type="Pfam" id="PF00072">
    <property type="entry name" value="Response_reg"/>
    <property type="match status" value="1"/>
</dbReference>
<name>A0ABT8L1C4_9BACT</name>
<dbReference type="Pfam" id="PF04397">
    <property type="entry name" value="LytTR"/>
    <property type="match status" value="1"/>
</dbReference>
<evidence type="ECO:0000259" key="2">
    <source>
        <dbReference type="PROSITE" id="PS50110"/>
    </source>
</evidence>
<dbReference type="PANTHER" id="PTHR37299:SF1">
    <property type="entry name" value="STAGE 0 SPORULATION PROTEIN A HOMOLOG"/>
    <property type="match status" value="1"/>
</dbReference>
<dbReference type="PROSITE" id="PS50930">
    <property type="entry name" value="HTH_LYTTR"/>
    <property type="match status" value="1"/>
</dbReference>
<organism evidence="4 5">
    <name type="scientific">Agaribacillus aureus</name>
    <dbReference type="NCBI Taxonomy" id="3051825"/>
    <lineage>
        <taxon>Bacteria</taxon>
        <taxon>Pseudomonadati</taxon>
        <taxon>Bacteroidota</taxon>
        <taxon>Cytophagia</taxon>
        <taxon>Cytophagales</taxon>
        <taxon>Splendidivirgaceae</taxon>
        <taxon>Agaribacillus</taxon>
    </lineage>
</organism>
<dbReference type="InterPro" id="IPR007492">
    <property type="entry name" value="LytTR_DNA-bd_dom"/>
</dbReference>
<dbReference type="Proteomes" id="UP001172083">
    <property type="component" value="Unassembled WGS sequence"/>
</dbReference>
<sequence>MAIENIRVLIVEDDLLYAEQLRLDLEEMGFLVIDVADSAKSAIHMAKISRPEIILMDINLKGEMDGIAAAQQIFTMDPTPIIFVTSLSDKDTFERAKKVHPFAFLVKPANKISLKHSIELAIENFNAKTLKKRLTLEQFPFLKQNLLIKEGNKLIKLNIENIHIIEVEEKYCSIYDEKKKFVVRISLKDILEKLANDKFMRIHRNYVVNIDRIIAIDLEKNLVQTEIKELPLGRKYRSEIINNKGYIS</sequence>
<dbReference type="RefSeq" id="WP_346755978.1">
    <property type="nucleotide sequence ID" value="NZ_JAUJEB010000001.1"/>
</dbReference>